<dbReference type="CDD" id="cd17808">
    <property type="entry name" value="HipA_Ec_like"/>
    <property type="match status" value="1"/>
</dbReference>
<dbReference type="RefSeq" id="WP_058444066.1">
    <property type="nucleotide sequence ID" value="NZ_CAAAHT010000014.1"/>
</dbReference>
<reference evidence="6 8" key="1">
    <citation type="submission" date="2015-11" db="EMBL/GenBank/DDBJ databases">
        <title>Genomic analysis of 38 Legionella species identifies large and diverse effector repertoires.</title>
        <authorList>
            <person name="Burstein D."/>
            <person name="Amaro F."/>
            <person name="Zusman T."/>
            <person name="Lifshitz Z."/>
            <person name="Cohen O."/>
            <person name="Gilbert J.A."/>
            <person name="Pupko T."/>
            <person name="Shuman H.A."/>
            <person name="Segal G."/>
        </authorList>
    </citation>
    <scope>NUCLEOTIDE SEQUENCE [LARGE SCALE GENOMIC DNA]</scope>
    <source>
        <strain evidence="6 8">WO-44C</strain>
    </source>
</reference>
<dbReference type="PATRIC" id="fig|453.4.peg.834"/>
<dbReference type="Pfam" id="PF07804">
    <property type="entry name" value="HipA_C"/>
    <property type="match status" value="1"/>
</dbReference>
<evidence type="ECO:0000259" key="5">
    <source>
        <dbReference type="Pfam" id="PF13657"/>
    </source>
</evidence>
<sequence length="437" mass="49399">MVTAKRKNRILSVLMNGILIGKLEKTTTGGLIFIYDQQWLNTPGARPISLSLPLTEQPFSGDIVYNFFDNLLPDNQQIRSRIQAKFHVAINQPFDLLASIGRDCVGAIQIIDGEIPAFKKEIKAEPLDEKTIAAILRGYQNNPLGMTDPAREFRISIAGAQEKSAFLYHQKKWCRPLGETPTSHIFKLPIGYIPHQNMDLRDSCENEWLCSHLAAAFGLPVAKCEILHFEETKVLVVERFDRKMASDNSWIMRLPQEDICQVLGLSPNLKYQSDGGAGISEIMQLLLGATNPIADRDMFYRAQVLFWLLAAIDGHAKNFSVFIEPEGKYHLTPLYDIISAYPLIEKKQLQAQKIKMAMALRGKNTHYHWHSMQRRHFLDTAKAVNYSTERAETILDEMLEKSDAVINEVAAKLPGDFPNEIAQPIFTGIHLATKKLK</sequence>
<evidence type="ECO:0000313" key="7">
    <source>
        <dbReference type="EMBL" id="SPX62110.1"/>
    </source>
</evidence>
<protein>
    <submittedName>
        <fullName evidence="6">HipA protein, DNA binding regulator</fullName>
        <ecNumber evidence="7">2.7.11.1</ecNumber>
    </submittedName>
</protein>
<dbReference type="Proteomes" id="UP000251942">
    <property type="component" value="Unassembled WGS sequence"/>
</dbReference>
<dbReference type="InterPro" id="IPR012893">
    <property type="entry name" value="HipA-like_C"/>
</dbReference>
<dbReference type="Pfam" id="PF13657">
    <property type="entry name" value="Couple_hipA"/>
    <property type="match status" value="1"/>
</dbReference>
<evidence type="ECO:0000256" key="2">
    <source>
        <dbReference type="ARBA" id="ARBA00022679"/>
    </source>
</evidence>
<feature type="domain" description="HipA-like C-terminal" evidence="4">
    <location>
        <begin position="155"/>
        <end position="403"/>
    </location>
</feature>
<comment type="similarity">
    <text evidence="1">Belongs to the HipA Ser/Thr kinase family.</text>
</comment>
<keyword evidence="8" id="KW-1185">Reference proteome</keyword>
<evidence type="ECO:0000256" key="1">
    <source>
        <dbReference type="ARBA" id="ARBA00010164"/>
    </source>
</evidence>
<dbReference type="PANTHER" id="PTHR37419">
    <property type="entry name" value="SERINE/THREONINE-PROTEIN KINASE TOXIN HIPA"/>
    <property type="match status" value="1"/>
</dbReference>
<dbReference type="EMBL" id="LNYB01000023">
    <property type="protein sequence ID" value="KTD02615.1"/>
    <property type="molecule type" value="Genomic_DNA"/>
</dbReference>
<organism evidence="6 8">
    <name type="scientific">Legionella feeleii</name>
    <dbReference type="NCBI Taxonomy" id="453"/>
    <lineage>
        <taxon>Bacteria</taxon>
        <taxon>Pseudomonadati</taxon>
        <taxon>Pseudomonadota</taxon>
        <taxon>Gammaproteobacteria</taxon>
        <taxon>Legionellales</taxon>
        <taxon>Legionellaceae</taxon>
        <taxon>Legionella</taxon>
    </lineage>
</organism>
<keyword evidence="2 7" id="KW-0808">Transferase</keyword>
<feature type="domain" description="HipA N-terminal subdomain 1" evidence="5">
    <location>
        <begin position="11"/>
        <end position="110"/>
    </location>
</feature>
<dbReference type="EC" id="2.7.11.1" evidence="7"/>
<dbReference type="EMBL" id="UASS01000037">
    <property type="protein sequence ID" value="SPX62110.1"/>
    <property type="molecule type" value="Genomic_DNA"/>
</dbReference>
<keyword evidence="3" id="KW-0418">Kinase</keyword>
<accession>A0A0W0U4T7</accession>
<dbReference type="AlphaFoldDB" id="A0A0W0U4T7"/>
<dbReference type="InterPro" id="IPR052028">
    <property type="entry name" value="HipA_Ser/Thr_kinase"/>
</dbReference>
<dbReference type="NCBIfam" id="TIGR03071">
    <property type="entry name" value="couple_hipA"/>
    <property type="match status" value="1"/>
</dbReference>
<name>A0A0W0U4T7_9GAMM</name>
<evidence type="ECO:0000313" key="9">
    <source>
        <dbReference type="Proteomes" id="UP000251942"/>
    </source>
</evidence>
<dbReference type="GO" id="GO:0004674">
    <property type="term" value="F:protein serine/threonine kinase activity"/>
    <property type="evidence" value="ECO:0007669"/>
    <property type="project" value="UniProtKB-EC"/>
</dbReference>
<dbReference type="GO" id="GO:0005829">
    <property type="term" value="C:cytosol"/>
    <property type="evidence" value="ECO:0007669"/>
    <property type="project" value="TreeGrafter"/>
</dbReference>
<evidence type="ECO:0000259" key="4">
    <source>
        <dbReference type="Pfam" id="PF07804"/>
    </source>
</evidence>
<proteinExistence type="inferred from homology"/>
<dbReference type="PANTHER" id="PTHR37419:SF1">
    <property type="entry name" value="SERINE_THREONINE-PROTEIN KINASE TOXIN HIPA"/>
    <property type="match status" value="1"/>
</dbReference>
<evidence type="ECO:0000313" key="8">
    <source>
        <dbReference type="Proteomes" id="UP000054698"/>
    </source>
</evidence>
<dbReference type="InterPro" id="IPR017508">
    <property type="entry name" value="HipA_N1"/>
</dbReference>
<evidence type="ECO:0000313" key="6">
    <source>
        <dbReference type="EMBL" id="KTD02615.1"/>
    </source>
</evidence>
<dbReference type="OrthoDB" id="9805913at2"/>
<evidence type="ECO:0000256" key="3">
    <source>
        <dbReference type="ARBA" id="ARBA00022777"/>
    </source>
</evidence>
<reference evidence="7 9" key="2">
    <citation type="submission" date="2018-06" db="EMBL/GenBank/DDBJ databases">
        <authorList>
            <consortium name="Pathogen Informatics"/>
            <person name="Doyle S."/>
        </authorList>
    </citation>
    <scope>NUCLEOTIDE SEQUENCE [LARGE SCALE GENOMIC DNA]</scope>
    <source>
        <strain evidence="7 9">NCTC12022</strain>
    </source>
</reference>
<dbReference type="Proteomes" id="UP000054698">
    <property type="component" value="Unassembled WGS sequence"/>
</dbReference>
<gene>
    <name evidence="6" type="primary">hipA_1</name>
    <name evidence="7" type="synonym">hipA_2</name>
    <name evidence="6" type="ORF">Lfee_0770</name>
    <name evidence="7" type="ORF">NCTC12022_02867</name>
</gene>
<dbReference type="STRING" id="453.Lfee_0770"/>